<sequence>MLGSGVLIVSSYMNDLCALYRGATCSSLHSTMEGRIWAPSSWSFCMYAVADNCHDMGDTDFR</sequence>
<name>A0A9X0CXH5_9CNID</name>
<dbReference type="Proteomes" id="UP001163046">
    <property type="component" value="Unassembled WGS sequence"/>
</dbReference>
<dbReference type="EMBL" id="MU826359">
    <property type="protein sequence ID" value="KAJ7379166.1"/>
    <property type="molecule type" value="Genomic_DNA"/>
</dbReference>
<proteinExistence type="predicted"/>
<keyword evidence="2" id="KW-1185">Reference proteome</keyword>
<reference evidence="1" key="1">
    <citation type="submission" date="2023-01" db="EMBL/GenBank/DDBJ databases">
        <title>Genome assembly of the deep-sea coral Lophelia pertusa.</title>
        <authorList>
            <person name="Herrera S."/>
            <person name="Cordes E."/>
        </authorList>
    </citation>
    <scope>NUCLEOTIDE SEQUENCE</scope>
    <source>
        <strain evidence="1">USNM1676648</strain>
        <tissue evidence="1">Polyp</tissue>
    </source>
</reference>
<evidence type="ECO:0000313" key="1">
    <source>
        <dbReference type="EMBL" id="KAJ7379166.1"/>
    </source>
</evidence>
<gene>
    <name evidence="1" type="ORF">OS493_017664</name>
</gene>
<protein>
    <submittedName>
        <fullName evidence="1">Uncharacterized protein</fullName>
    </submittedName>
</protein>
<comment type="caution">
    <text evidence="1">The sequence shown here is derived from an EMBL/GenBank/DDBJ whole genome shotgun (WGS) entry which is preliminary data.</text>
</comment>
<accession>A0A9X0CXH5</accession>
<evidence type="ECO:0000313" key="2">
    <source>
        <dbReference type="Proteomes" id="UP001163046"/>
    </source>
</evidence>
<dbReference type="AlphaFoldDB" id="A0A9X0CXH5"/>
<organism evidence="1 2">
    <name type="scientific">Desmophyllum pertusum</name>
    <dbReference type="NCBI Taxonomy" id="174260"/>
    <lineage>
        <taxon>Eukaryota</taxon>
        <taxon>Metazoa</taxon>
        <taxon>Cnidaria</taxon>
        <taxon>Anthozoa</taxon>
        <taxon>Hexacorallia</taxon>
        <taxon>Scleractinia</taxon>
        <taxon>Caryophylliina</taxon>
        <taxon>Caryophylliidae</taxon>
        <taxon>Desmophyllum</taxon>
    </lineage>
</organism>